<dbReference type="Gene3D" id="2.30.30.40">
    <property type="entry name" value="SH3 Domains"/>
    <property type="match status" value="1"/>
</dbReference>
<evidence type="ECO:0000313" key="3">
    <source>
        <dbReference type="EMBL" id="MFA3839493.1"/>
    </source>
</evidence>
<reference evidence="3 4" key="1">
    <citation type="submission" date="2024-08" db="EMBL/GenBank/DDBJ databases">
        <title>Genome sequence of Streptomyces aureus CACIA-1.46HGO.</title>
        <authorList>
            <person name="Evangelista-Martinez Z."/>
        </authorList>
    </citation>
    <scope>NUCLEOTIDE SEQUENCE [LARGE SCALE GENOMIC DNA]</scope>
    <source>
        <strain evidence="3 4">CACIA-1.46HGO</strain>
    </source>
</reference>
<protein>
    <submittedName>
        <fullName evidence="3">SH3 domain-containing protein</fullName>
    </submittedName>
</protein>
<dbReference type="InterPro" id="IPR003646">
    <property type="entry name" value="SH3-like_bac-type"/>
</dbReference>
<proteinExistence type="predicted"/>
<name>A0ABV4SMJ4_9ACTN</name>
<dbReference type="Pfam" id="PF08239">
    <property type="entry name" value="SH3_3"/>
    <property type="match status" value="1"/>
</dbReference>
<comment type="caution">
    <text evidence="3">The sequence shown here is derived from an EMBL/GenBank/DDBJ whole genome shotgun (WGS) entry which is preliminary data.</text>
</comment>
<feature type="signal peptide" evidence="1">
    <location>
        <begin position="1"/>
        <end position="27"/>
    </location>
</feature>
<sequence length="117" mass="12076">MSRRHVLSLTVGMLAAPLIAMSSPAVAAPAVQAPVAQVVAKKDFCRITASSATVRAQPRKNAAALGTAYKGDTCTAHGWAGGDGAWVKVTMKRTGVTGYVHSSLVAWGKEELTQTGP</sequence>
<accession>A0ABV4SMJ4</accession>
<organism evidence="3 4">
    <name type="scientific">Streptomyces aureus</name>
    <dbReference type="NCBI Taxonomy" id="193461"/>
    <lineage>
        <taxon>Bacteria</taxon>
        <taxon>Bacillati</taxon>
        <taxon>Actinomycetota</taxon>
        <taxon>Actinomycetes</taxon>
        <taxon>Kitasatosporales</taxon>
        <taxon>Streptomycetaceae</taxon>
        <taxon>Streptomyces</taxon>
    </lineage>
</organism>
<keyword evidence="1" id="KW-0732">Signal</keyword>
<dbReference type="EMBL" id="JBGOSP010000013">
    <property type="protein sequence ID" value="MFA3839493.1"/>
    <property type="molecule type" value="Genomic_DNA"/>
</dbReference>
<gene>
    <name evidence="3" type="ORF">ACEG43_25485</name>
</gene>
<feature type="chain" id="PRO_5045965402" evidence="1">
    <location>
        <begin position="28"/>
        <end position="117"/>
    </location>
</feature>
<dbReference type="Proteomes" id="UP001571476">
    <property type="component" value="Unassembled WGS sequence"/>
</dbReference>
<evidence type="ECO:0000313" key="4">
    <source>
        <dbReference type="Proteomes" id="UP001571476"/>
    </source>
</evidence>
<dbReference type="RefSeq" id="WP_372564283.1">
    <property type="nucleotide sequence ID" value="NZ_JBGOSP010000013.1"/>
</dbReference>
<evidence type="ECO:0000256" key="1">
    <source>
        <dbReference type="SAM" id="SignalP"/>
    </source>
</evidence>
<keyword evidence="4" id="KW-1185">Reference proteome</keyword>
<evidence type="ECO:0000259" key="2">
    <source>
        <dbReference type="Pfam" id="PF08239"/>
    </source>
</evidence>
<feature type="domain" description="SH3b" evidence="2">
    <location>
        <begin position="50"/>
        <end position="105"/>
    </location>
</feature>